<evidence type="ECO:0000313" key="2">
    <source>
        <dbReference type="Proteomes" id="UP000800235"/>
    </source>
</evidence>
<dbReference type="AlphaFoldDB" id="A0A9P4TUY8"/>
<dbReference type="OrthoDB" id="3922160at2759"/>
<comment type="caution">
    <text evidence="1">The sequence shown here is derived from an EMBL/GenBank/DDBJ whole genome shotgun (WGS) entry which is preliminary data.</text>
</comment>
<accession>A0A9P4TUY8</accession>
<gene>
    <name evidence="1" type="ORF">EJ08DRAFT_652334</name>
</gene>
<dbReference type="EMBL" id="MU007074">
    <property type="protein sequence ID" value="KAF2424462.1"/>
    <property type="molecule type" value="Genomic_DNA"/>
</dbReference>
<sequence length="76" mass="8665">MPTYHWEKVQEVLNDTEKNRLLCIFLAMDAKPIKEQIQEAAKEFGAAEGGFRQMYNKTMKKLKEKGAEKDSGDADA</sequence>
<reference evidence="1" key="1">
    <citation type="journal article" date="2020" name="Stud. Mycol.">
        <title>101 Dothideomycetes genomes: a test case for predicting lifestyles and emergence of pathogens.</title>
        <authorList>
            <person name="Haridas S."/>
            <person name="Albert R."/>
            <person name="Binder M."/>
            <person name="Bloem J."/>
            <person name="Labutti K."/>
            <person name="Salamov A."/>
            <person name="Andreopoulos B."/>
            <person name="Baker S."/>
            <person name="Barry K."/>
            <person name="Bills G."/>
            <person name="Bluhm B."/>
            <person name="Cannon C."/>
            <person name="Castanera R."/>
            <person name="Culley D."/>
            <person name="Daum C."/>
            <person name="Ezra D."/>
            <person name="Gonzalez J."/>
            <person name="Henrissat B."/>
            <person name="Kuo A."/>
            <person name="Liang C."/>
            <person name="Lipzen A."/>
            <person name="Lutzoni F."/>
            <person name="Magnuson J."/>
            <person name="Mondo S."/>
            <person name="Nolan M."/>
            <person name="Ohm R."/>
            <person name="Pangilinan J."/>
            <person name="Park H.-J."/>
            <person name="Ramirez L."/>
            <person name="Alfaro M."/>
            <person name="Sun H."/>
            <person name="Tritt A."/>
            <person name="Yoshinaga Y."/>
            <person name="Zwiers L.-H."/>
            <person name="Turgeon B."/>
            <person name="Goodwin S."/>
            <person name="Spatafora J."/>
            <person name="Crous P."/>
            <person name="Grigoriev I."/>
        </authorList>
    </citation>
    <scope>NUCLEOTIDE SEQUENCE</scope>
    <source>
        <strain evidence="1">CBS 130266</strain>
    </source>
</reference>
<protein>
    <submittedName>
        <fullName evidence="1">Uncharacterized protein</fullName>
    </submittedName>
</protein>
<organism evidence="1 2">
    <name type="scientific">Tothia fuscella</name>
    <dbReference type="NCBI Taxonomy" id="1048955"/>
    <lineage>
        <taxon>Eukaryota</taxon>
        <taxon>Fungi</taxon>
        <taxon>Dikarya</taxon>
        <taxon>Ascomycota</taxon>
        <taxon>Pezizomycotina</taxon>
        <taxon>Dothideomycetes</taxon>
        <taxon>Pleosporomycetidae</taxon>
        <taxon>Venturiales</taxon>
        <taxon>Cylindrosympodiaceae</taxon>
        <taxon>Tothia</taxon>
    </lineage>
</organism>
<name>A0A9P4TUY8_9PEZI</name>
<keyword evidence="2" id="KW-1185">Reference proteome</keyword>
<proteinExistence type="predicted"/>
<dbReference type="Proteomes" id="UP000800235">
    <property type="component" value="Unassembled WGS sequence"/>
</dbReference>
<evidence type="ECO:0000313" key="1">
    <source>
        <dbReference type="EMBL" id="KAF2424462.1"/>
    </source>
</evidence>